<dbReference type="PANTHER" id="PTHR33525:SF3">
    <property type="entry name" value="RIBONUCLEASE Y"/>
    <property type="match status" value="1"/>
</dbReference>
<dbReference type="PROSITE" id="PS51833">
    <property type="entry name" value="HDOD"/>
    <property type="match status" value="1"/>
</dbReference>
<gene>
    <name evidence="2" type="ORF">ACFPTN_19550</name>
</gene>
<dbReference type="Gene3D" id="1.10.3210.10">
    <property type="entry name" value="Hypothetical protein af1432"/>
    <property type="match status" value="1"/>
</dbReference>
<evidence type="ECO:0000259" key="1">
    <source>
        <dbReference type="PROSITE" id="PS51833"/>
    </source>
</evidence>
<name>A0ABW1AW70_9RHOO</name>
<dbReference type="InterPro" id="IPR052340">
    <property type="entry name" value="RNase_Y/CdgJ"/>
</dbReference>
<evidence type="ECO:0000313" key="2">
    <source>
        <dbReference type="EMBL" id="MFC5771577.1"/>
    </source>
</evidence>
<evidence type="ECO:0000313" key="3">
    <source>
        <dbReference type="Proteomes" id="UP001595974"/>
    </source>
</evidence>
<comment type="caution">
    <text evidence="2">The sequence shown here is derived from an EMBL/GenBank/DDBJ whole genome shotgun (WGS) entry which is preliminary data.</text>
</comment>
<proteinExistence type="predicted"/>
<dbReference type="RefSeq" id="WP_096447149.1">
    <property type="nucleotide sequence ID" value="NZ_JBHSOG010000096.1"/>
</dbReference>
<sequence>MDDFALQLAAFNAQIEQELQDGRLSFPTVLELSMRIKQLADDPNSSLKDIANAVRAEPVLSAKTLRMANTVQINPYPGQISTVNDAVVRVGLAALRCLAYAVAAEQLTRDHRSGRMRLIAAGLWLHSVDVGCWAYALAAQLKIANPDSALLAGLMRTIGQFYLLAKAADYPALERDMNRFAEFVATWNAPMSSAILETFSLPEHILDALDDTELYGDVWPPSDLSDVLFVAALAAETPNPFDTMLGVTRRPELLEACTGGLDRAQLDALIDAARATKQEMLAAVCN</sequence>
<dbReference type="InterPro" id="IPR013976">
    <property type="entry name" value="HDOD"/>
</dbReference>
<dbReference type="Proteomes" id="UP001595974">
    <property type="component" value="Unassembled WGS sequence"/>
</dbReference>
<accession>A0ABW1AW70</accession>
<dbReference type="SUPFAM" id="SSF109604">
    <property type="entry name" value="HD-domain/PDEase-like"/>
    <property type="match status" value="1"/>
</dbReference>
<keyword evidence="3" id="KW-1185">Reference proteome</keyword>
<dbReference type="PANTHER" id="PTHR33525">
    <property type="match status" value="1"/>
</dbReference>
<feature type="domain" description="HDOD" evidence="1">
    <location>
        <begin position="26"/>
        <end position="215"/>
    </location>
</feature>
<reference evidence="3" key="1">
    <citation type="journal article" date="2019" name="Int. J. Syst. Evol. Microbiol.">
        <title>The Global Catalogue of Microorganisms (GCM) 10K type strain sequencing project: providing services to taxonomists for standard genome sequencing and annotation.</title>
        <authorList>
            <consortium name="The Broad Institute Genomics Platform"/>
            <consortium name="The Broad Institute Genome Sequencing Center for Infectious Disease"/>
            <person name="Wu L."/>
            <person name="Ma J."/>
        </authorList>
    </citation>
    <scope>NUCLEOTIDE SEQUENCE [LARGE SCALE GENOMIC DNA]</scope>
    <source>
        <strain evidence="3">SHR3</strain>
    </source>
</reference>
<dbReference type="EMBL" id="JBHSOG010000096">
    <property type="protein sequence ID" value="MFC5771577.1"/>
    <property type="molecule type" value="Genomic_DNA"/>
</dbReference>
<organism evidence="2 3">
    <name type="scientific">Thauera sinica</name>
    <dbReference type="NCBI Taxonomy" id="2665146"/>
    <lineage>
        <taxon>Bacteria</taxon>
        <taxon>Pseudomonadati</taxon>
        <taxon>Pseudomonadota</taxon>
        <taxon>Betaproteobacteria</taxon>
        <taxon>Rhodocyclales</taxon>
        <taxon>Zoogloeaceae</taxon>
        <taxon>Thauera</taxon>
    </lineage>
</organism>
<protein>
    <submittedName>
        <fullName evidence="2">HDOD domain-containing protein</fullName>
    </submittedName>
</protein>
<dbReference type="Pfam" id="PF08668">
    <property type="entry name" value="HDOD"/>
    <property type="match status" value="1"/>
</dbReference>